<dbReference type="InterPro" id="IPR008311">
    <property type="entry name" value="UCP028101"/>
</dbReference>
<organism evidence="1 2">
    <name type="scientific">Metapseudomonas otitidis</name>
    <dbReference type="NCBI Taxonomy" id="319939"/>
    <lineage>
        <taxon>Bacteria</taxon>
        <taxon>Pseudomonadati</taxon>
        <taxon>Pseudomonadota</taxon>
        <taxon>Gammaproteobacteria</taxon>
        <taxon>Pseudomonadales</taxon>
        <taxon>Pseudomonadaceae</taxon>
        <taxon>Metapseudomonas</taxon>
    </lineage>
</organism>
<name>A0A6S5RQI0_9GAMM</name>
<protein>
    <recommendedName>
        <fullName evidence="3">Lipoprotein</fullName>
    </recommendedName>
</protein>
<dbReference type="Proteomes" id="UP000515591">
    <property type="component" value="Chromosome"/>
</dbReference>
<dbReference type="AlphaFoldDB" id="A0A6S5RQI0"/>
<dbReference type="Pfam" id="PF07433">
    <property type="entry name" value="DUF1513"/>
    <property type="match status" value="1"/>
</dbReference>
<dbReference type="Gene3D" id="2.130.10.10">
    <property type="entry name" value="YVTN repeat-like/Quinoprotein amine dehydrogenase"/>
    <property type="match status" value="1"/>
</dbReference>
<dbReference type="EMBL" id="AP022213">
    <property type="protein sequence ID" value="BBT15225.1"/>
    <property type="molecule type" value="Genomic_DNA"/>
</dbReference>
<dbReference type="InterPro" id="IPR015943">
    <property type="entry name" value="WD40/YVTN_repeat-like_dom_sf"/>
</dbReference>
<dbReference type="InterPro" id="IPR011044">
    <property type="entry name" value="Quino_amine_DH_bsu"/>
</dbReference>
<gene>
    <name evidence="1" type="ORF">WP8S17C03_12740</name>
</gene>
<proteinExistence type="predicted"/>
<dbReference type="PIRSF" id="PIRSF028101">
    <property type="entry name" value="UCP028101"/>
    <property type="match status" value="1"/>
</dbReference>
<sequence length="368" mass="40227">MVTDMLRRQVVALGSLLLGAVTLGGWSLNRKGREPLLLSARDDADGGHYAVGYRLDGTQVFATRVAQRCHDIVQHPSEAVALFVARRPGTESYLIDLEDGRLLQTLRSQPDRHFYGHGVFHKSGEWLYVTDNDTRDPGRGVLGVYAYADRQLSFQGELPTHGLGPHQVSWMPDGETFVVANGGIRTEAESRKEMNLDAMEPSLVLMRRDGSLISRETLPQQMNSIRHLAVATDGTVVAGQQYMGDGGDHADLLAIKRPGQPFVAFPVADEQRLAMAQYTASVAVHDELRLVALTAPRGNRFFIWDLDSGALRLDAPLPDCAGVGAVKDGFVVTSGQGRCRLYDCRQAAPTATPLQLPAGLWDNHLHLA</sequence>
<accession>A0A6S5RQI0</accession>
<evidence type="ECO:0000313" key="1">
    <source>
        <dbReference type="EMBL" id="BBT15225.1"/>
    </source>
</evidence>
<evidence type="ECO:0000313" key="2">
    <source>
        <dbReference type="Proteomes" id="UP000515591"/>
    </source>
</evidence>
<evidence type="ECO:0008006" key="3">
    <source>
        <dbReference type="Google" id="ProtNLM"/>
    </source>
</evidence>
<dbReference type="SUPFAM" id="SSF50969">
    <property type="entry name" value="YVTN repeat-like/Quinoprotein amine dehydrogenase"/>
    <property type="match status" value="1"/>
</dbReference>
<reference evidence="1 2" key="1">
    <citation type="submission" date="2019-12" db="EMBL/GenBank/DDBJ databases">
        <title>complete genome sequences of Pseudomonas otitidis str. WP8-S17-CRE-03 isolated from wastewater treatment plant effluent.</title>
        <authorList>
            <person name="Sekizuka T."/>
            <person name="Itokawa K."/>
            <person name="Yatsu K."/>
            <person name="Inamine Y."/>
            <person name="Kuroda M."/>
        </authorList>
    </citation>
    <scope>NUCLEOTIDE SEQUENCE [LARGE SCALE GENOMIC DNA]</scope>
    <source>
        <strain evidence="1 2">WP8-S17-CRE-03</strain>
    </source>
</reference>